<evidence type="ECO:0000256" key="3">
    <source>
        <dbReference type="ARBA" id="ARBA00022840"/>
    </source>
</evidence>
<comment type="caution">
    <text evidence="5">The sequence shown here is derived from an EMBL/GenBank/DDBJ whole genome shotgun (WGS) entry which is preliminary data.</text>
</comment>
<dbReference type="GO" id="GO:0005524">
    <property type="term" value="F:ATP binding"/>
    <property type="evidence" value="ECO:0007669"/>
    <property type="project" value="UniProtKB-KW"/>
</dbReference>
<evidence type="ECO:0000259" key="4">
    <source>
        <dbReference type="PROSITE" id="PS50893"/>
    </source>
</evidence>
<sequence length="223" mass="25748">MFKAFIINHFYLISTDKLHIITQNLGKKFRNEWIFRNVNLTFHAGNSYTFTGANGSGKSTLLQVLSGFMPHSEGTVSFQDGDKTLEVDSFYQHISITAPYLELIEDFTLSELLAFHIKFKPLRDGLTISQFIDFIELPQAKNKEIKYFSSGMKQRVKLGLSFLSDCEILMLDEPTSNLDNNASNWYLKNVQEYSKQRLLFICSNQPSEYEFCSDIYNIHDFKG</sequence>
<evidence type="ECO:0000256" key="2">
    <source>
        <dbReference type="ARBA" id="ARBA00022741"/>
    </source>
</evidence>
<reference evidence="5 6" key="1">
    <citation type="submission" date="2023-12" db="EMBL/GenBank/DDBJ databases">
        <title>Novel species of the genus Arcicella isolated from rivers.</title>
        <authorList>
            <person name="Lu H."/>
        </authorList>
    </citation>
    <scope>NUCLEOTIDE SEQUENCE [LARGE SCALE GENOMIC DNA]</scope>
    <source>
        <strain evidence="5 6">DC25W</strain>
    </source>
</reference>
<name>A0ABU5SLU0_9BACT</name>
<dbReference type="PANTHER" id="PTHR42939:SF1">
    <property type="entry name" value="ABC TRANSPORTER ATP-BINDING PROTEIN ALBC-RELATED"/>
    <property type="match status" value="1"/>
</dbReference>
<dbReference type="EMBL" id="JAYGIM010000013">
    <property type="protein sequence ID" value="MEA5428261.1"/>
    <property type="molecule type" value="Genomic_DNA"/>
</dbReference>
<dbReference type="InterPro" id="IPR027417">
    <property type="entry name" value="P-loop_NTPase"/>
</dbReference>
<proteinExistence type="predicted"/>
<organism evidence="5 6">
    <name type="scientific">Arcicella lustrica</name>
    <dbReference type="NCBI Taxonomy" id="2984196"/>
    <lineage>
        <taxon>Bacteria</taxon>
        <taxon>Pseudomonadati</taxon>
        <taxon>Bacteroidota</taxon>
        <taxon>Cytophagia</taxon>
        <taxon>Cytophagales</taxon>
        <taxon>Flectobacillaceae</taxon>
        <taxon>Arcicella</taxon>
    </lineage>
</organism>
<keyword evidence="2" id="KW-0547">Nucleotide-binding</keyword>
<dbReference type="InterPro" id="IPR017871">
    <property type="entry name" value="ABC_transporter-like_CS"/>
</dbReference>
<dbReference type="Pfam" id="PF00005">
    <property type="entry name" value="ABC_tran"/>
    <property type="match status" value="1"/>
</dbReference>
<feature type="domain" description="ABC transporter" evidence="4">
    <location>
        <begin position="20"/>
        <end position="222"/>
    </location>
</feature>
<dbReference type="PANTHER" id="PTHR42939">
    <property type="entry name" value="ABC TRANSPORTER ATP-BINDING PROTEIN ALBC-RELATED"/>
    <property type="match status" value="1"/>
</dbReference>
<dbReference type="InterPro" id="IPR003593">
    <property type="entry name" value="AAA+_ATPase"/>
</dbReference>
<dbReference type="Gene3D" id="3.40.50.300">
    <property type="entry name" value="P-loop containing nucleotide triphosphate hydrolases"/>
    <property type="match status" value="1"/>
</dbReference>
<evidence type="ECO:0000313" key="6">
    <source>
        <dbReference type="Proteomes" id="UP001302222"/>
    </source>
</evidence>
<keyword evidence="6" id="KW-1185">Reference proteome</keyword>
<evidence type="ECO:0000256" key="1">
    <source>
        <dbReference type="ARBA" id="ARBA00022448"/>
    </source>
</evidence>
<dbReference type="RefSeq" id="WP_323260431.1">
    <property type="nucleotide sequence ID" value="NZ_JAYGIM010000013.1"/>
</dbReference>
<accession>A0ABU5SLU0</accession>
<dbReference type="PROSITE" id="PS50893">
    <property type="entry name" value="ABC_TRANSPORTER_2"/>
    <property type="match status" value="1"/>
</dbReference>
<keyword evidence="3 5" id="KW-0067">ATP-binding</keyword>
<keyword evidence="1" id="KW-0813">Transport</keyword>
<protein>
    <submittedName>
        <fullName evidence="5">ABC transporter ATP-binding protein</fullName>
    </submittedName>
</protein>
<dbReference type="SUPFAM" id="SSF52540">
    <property type="entry name" value="P-loop containing nucleoside triphosphate hydrolases"/>
    <property type="match status" value="1"/>
</dbReference>
<dbReference type="SMART" id="SM00382">
    <property type="entry name" value="AAA"/>
    <property type="match status" value="1"/>
</dbReference>
<dbReference type="PROSITE" id="PS00211">
    <property type="entry name" value="ABC_TRANSPORTER_1"/>
    <property type="match status" value="1"/>
</dbReference>
<dbReference type="InterPro" id="IPR003439">
    <property type="entry name" value="ABC_transporter-like_ATP-bd"/>
</dbReference>
<dbReference type="InterPro" id="IPR051782">
    <property type="entry name" value="ABC_Transporter_VariousFunc"/>
</dbReference>
<evidence type="ECO:0000313" key="5">
    <source>
        <dbReference type="EMBL" id="MEA5428261.1"/>
    </source>
</evidence>
<gene>
    <name evidence="5" type="ORF">VB798_16835</name>
</gene>
<dbReference type="Proteomes" id="UP001302222">
    <property type="component" value="Unassembled WGS sequence"/>
</dbReference>